<accession>A0AA88DJU6</accession>
<dbReference type="Proteomes" id="UP001187192">
    <property type="component" value="Unassembled WGS sequence"/>
</dbReference>
<organism evidence="1 2">
    <name type="scientific">Ficus carica</name>
    <name type="common">Common fig</name>
    <dbReference type="NCBI Taxonomy" id="3494"/>
    <lineage>
        <taxon>Eukaryota</taxon>
        <taxon>Viridiplantae</taxon>
        <taxon>Streptophyta</taxon>
        <taxon>Embryophyta</taxon>
        <taxon>Tracheophyta</taxon>
        <taxon>Spermatophyta</taxon>
        <taxon>Magnoliopsida</taxon>
        <taxon>eudicotyledons</taxon>
        <taxon>Gunneridae</taxon>
        <taxon>Pentapetalae</taxon>
        <taxon>rosids</taxon>
        <taxon>fabids</taxon>
        <taxon>Rosales</taxon>
        <taxon>Moraceae</taxon>
        <taxon>Ficeae</taxon>
        <taxon>Ficus</taxon>
    </lineage>
</organism>
<name>A0AA88DJU6_FICCA</name>
<evidence type="ECO:0000313" key="2">
    <source>
        <dbReference type="Proteomes" id="UP001187192"/>
    </source>
</evidence>
<evidence type="ECO:0000313" key="1">
    <source>
        <dbReference type="EMBL" id="GMN52509.1"/>
    </source>
</evidence>
<keyword evidence="2" id="KW-1185">Reference proteome</keyword>
<dbReference type="AlphaFoldDB" id="A0AA88DJU6"/>
<sequence length="81" mass="9331">MVAKGRSTRFVDIHGDPTVEEHGEIEIVMLLASAIVVSLLTDATARRFPAEIAKWHLYSLALLQGERRRYVIEKEKERKRK</sequence>
<reference evidence="1" key="1">
    <citation type="submission" date="2023-07" db="EMBL/GenBank/DDBJ databases">
        <title>draft genome sequence of fig (Ficus carica).</title>
        <authorList>
            <person name="Takahashi T."/>
            <person name="Nishimura K."/>
        </authorList>
    </citation>
    <scope>NUCLEOTIDE SEQUENCE</scope>
</reference>
<proteinExistence type="predicted"/>
<dbReference type="EMBL" id="BTGU01000042">
    <property type="protein sequence ID" value="GMN52509.1"/>
    <property type="molecule type" value="Genomic_DNA"/>
</dbReference>
<gene>
    <name evidence="1" type="ORF">TIFTF001_021661</name>
</gene>
<comment type="caution">
    <text evidence="1">The sequence shown here is derived from an EMBL/GenBank/DDBJ whole genome shotgun (WGS) entry which is preliminary data.</text>
</comment>
<protein>
    <submittedName>
        <fullName evidence="1">Uncharacterized protein</fullName>
    </submittedName>
</protein>